<evidence type="ECO:0000256" key="2">
    <source>
        <dbReference type="SAM" id="Coils"/>
    </source>
</evidence>
<dbReference type="InterPro" id="IPR054471">
    <property type="entry name" value="GPIID_WHD"/>
</dbReference>
<dbReference type="InterPro" id="IPR029058">
    <property type="entry name" value="AB_hydrolase_fold"/>
</dbReference>
<dbReference type="SUPFAM" id="SSF53474">
    <property type="entry name" value="alpha/beta-Hydrolases"/>
    <property type="match status" value="1"/>
</dbReference>
<dbReference type="SUPFAM" id="SSF48065">
    <property type="entry name" value="DBL homology domain (DH-domain)"/>
    <property type="match status" value="1"/>
</dbReference>
<keyword evidence="1" id="KW-0677">Repeat</keyword>
<evidence type="ECO:0008006" key="8">
    <source>
        <dbReference type="Google" id="ProtNLM"/>
    </source>
</evidence>
<dbReference type="Gene3D" id="2.30.29.30">
    <property type="entry name" value="Pleckstrin-homology domain (PH domain)/Phosphotyrosine-binding domain (PTB)"/>
    <property type="match status" value="1"/>
</dbReference>
<dbReference type="InterPro" id="IPR056884">
    <property type="entry name" value="NPHP3-like_N"/>
</dbReference>
<organism evidence="6 7">
    <name type="scientific">Fusarium austroamericanum</name>
    <dbReference type="NCBI Taxonomy" id="282268"/>
    <lineage>
        <taxon>Eukaryota</taxon>
        <taxon>Fungi</taxon>
        <taxon>Dikarya</taxon>
        <taxon>Ascomycota</taxon>
        <taxon>Pezizomycotina</taxon>
        <taxon>Sordariomycetes</taxon>
        <taxon>Hypocreomycetidae</taxon>
        <taxon>Hypocreales</taxon>
        <taxon>Nectriaceae</taxon>
        <taxon>Fusarium</taxon>
    </lineage>
</organism>
<dbReference type="Gene3D" id="1.10.418.10">
    <property type="entry name" value="Calponin-like domain"/>
    <property type="match status" value="1"/>
</dbReference>
<keyword evidence="2" id="KW-0175">Coiled coil</keyword>
<evidence type="ECO:0000259" key="3">
    <source>
        <dbReference type="Pfam" id="PF06395"/>
    </source>
</evidence>
<dbReference type="InterPro" id="IPR035899">
    <property type="entry name" value="DBL_dom_sf"/>
</dbReference>
<comment type="caution">
    <text evidence="6">The sequence shown here is derived from an EMBL/GenBank/DDBJ whole genome shotgun (WGS) entry which is preliminary data.</text>
</comment>
<proteinExistence type="predicted"/>
<accession>A0AAN6BZN5</accession>
<evidence type="ECO:0000256" key="1">
    <source>
        <dbReference type="ARBA" id="ARBA00022737"/>
    </source>
</evidence>
<dbReference type="Pfam" id="PF06395">
    <property type="entry name" value="CDC24"/>
    <property type="match status" value="1"/>
</dbReference>
<dbReference type="PANTHER" id="PTHR10039:SF14">
    <property type="entry name" value="NACHT DOMAIN-CONTAINING PROTEIN"/>
    <property type="match status" value="1"/>
</dbReference>
<dbReference type="InterPro" id="IPR011993">
    <property type="entry name" value="PH-like_dom_sf"/>
</dbReference>
<evidence type="ECO:0000313" key="7">
    <source>
        <dbReference type="Proteomes" id="UP000537989"/>
    </source>
</evidence>
<sequence>MADPLSVAASIAGLISITVEAGKLLRPYVSAARETPPIAAHVYSEVQSIEIILNGLQNVTSSLSSVHSRNAALIGVNQVITVLTDGVLLFSDLQDELRSLSPKNEDDGIPMRTRLRWVRKEGTLTALLTRLQGFKSSMTLVLMILKSDSDRSATQHHEQLSANINLLLESNQSLSRRLMNLEESMDTATIASRRMSFLTLVEDTSQGIASEQSHPSIAETDSAIGVSKFDFEDDLEASRAYRRAQRDTMDFSFRSSIARSNSWSVFSGLSLGDISIMAVIALPVYQEDLTNPEHYDFGNDTVGVAKEPEPTIERPLLVECLDIIYKMRQLPEMDEYFDACDGQEDTFNTLWSVLRHGYPLIILLKALDPRINIGEDKSIHFPIPLTRYNYSAALSSRKAAIASFVQYCREILEMETSSLFTVSDITGTSHHQFSKVISVVSLLIKRLTAAGIVSNSDSFAGYNRFELHDSTEVVNEFLSEQRHLVRQMTELANIRSQLEREVLPRDGGVVVFGQVERLVELHIMMLIRMERNLFVLREDNRWHPAFGLYFEQIEPEALFVANEGLARAKIRSWLDQDRFKDDERSITLFTQCLKIIPLLGQQVPRYDSFLEYLDSQEKTNTEQTKDILMSKGSLHQAAARVGEAVKDEANREIVKDLNLCMDDWKGHVLATFGDLTLFDFISITKNNNTKPYRGYLFQRIFIMCKEVKPDTPSRTGFFSRKKKTGPVLQRTKLLLKGRIFLHNITDIITGRLYFGRLAAGITISLQDLLVFIILRSVLDYAKHNDSLRFLESTMSIITSLFKSKITRREKAIGDFGYHELIHKDPSLTNIVDLVAIHGLDGHYAKSWTDKHTGVNWLKDLMPVGFFHVLSFSYNSSVKFSKSICDLYDFADQLLEGLHASRQSEEEKQRPIIFVCHSFGGIVFKQAYIRSYEVERYHDIGKLTQRVLFFGTPHRGSSLASWGTILSSILKTASLGTSTNTQLPRDLEPYSRDLDRISQSFKAKSSNIKIYSFFETEKMDFMTNVIVCRESAILGDPNETTIPMSGNHCTICRFTRNDEARFKYVSSILDNVVKCMETNTSNGILESDRKILMDNLSSTNYTQHKDRNPEPVQGTCVWILQDSEYRGWLESEQSFLLLVSADPGCGKSVLASYLIGNRMGKEDLAEKDICYFFFKSDNYDQRSGFIALQSLLKQLCAKRPKIIPLVADLLHNQSFEDLRALWSTLVAAIQQMQVTDGKAYCQVFCVLDGLDECDEARKLVHLISETFASSDISTTGDGTNNGSLKLLVLSRPDNFIKNGFDKHPSIRQHGSTRHTAMIRLRGEDQTDAISADISRVVDATISSLVQHGLPDEFLDNVKEQLIRRADRTFLWVTLIIQLLAAKADTGASRRDLDQILNSRDIDVIYAEMLASRCQDSKARKMLGIILAAIRPLTISEMSIALAITPDHNPFEVDRPPLRPKGNTFSDIEYNLVQPFETHIKSICGNFVRIIQNKVYLIHETAREFLLEVSNSDLDGEYYSSTSQDADPFQNWYFPLGEPEPLAAVTTKPTATVGPWQNSFSIPTCEALVLHICTTYLYMLGIQCAREDVQHHTNSNGDFLEYASMFWHRHFGAIQDRIAPRDVRYYENLCHPKFPGFTTWITVLCGDVRMRQAEVGRSIDELQDYYIELLDIQIHCHSPDHANMEFGCYDLDIGRRDKDWDIPLHSTNPGTLRNCRFHTAADKTGFVSMVGRRKEDRKRIQKDLKE</sequence>
<dbReference type="PANTHER" id="PTHR10039">
    <property type="entry name" value="AMELOGENIN"/>
    <property type="match status" value="1"/>
</dbReference>
<evidence type="ECO:0000259" key="5">
    <source>
        <dbReference type="Pfam" id="PF24883"/>
    </source>
</evidence>
<feature type="coiled-coil region" evidence="2">
    <location>
        <begin position="157"/>
        <end position="191"/>
    </location>
</feature>
<dbReference type="InterPro" id="IPR027417">
    <property type="entry name" value="P-loop_NTPase"/>
</dbReference>
<dbReference type="Gene3D" id="3.40.50.1820">
    <property type="entry name" value="alpha/beta hydrolase"/>
    <property type="match status" value="1"/>
</dbReference>
<dbReference type="SUPFAM" id="SSF52540">
    <property type="entry name" value="P-loop containing nucleoside triphosphate hydrolases"/>
    <property type="match status" value="1"/>
</dbReference>
<gene>
    <name evidence="6" type="ORF">FAUST_6251</name>
</gene>
<dbReference type="Gene3D" id="3.40.50.300">
    <property type="entry name" value="P-loop containing nucleotide triphosphate hydrolases"/>
    <property type="match status" value="1"/>
</dbReference>
<evidence type="ECO:0000259" key="4">
    <source>
        <dbReference type="Pfam" id="PF22939"/>
    </source>
</evidence>
<feature type="domain" description="Nephrocystin 3-like N-terminal" evidence="5">
    <location>
        <begin position="1113"/>
        <end position="1290"/>
    </location>
</feature>
<dbReference type="Proteomes" id="UP000537989">
    <property type="component" value="Unassembled WGS sequence"/>
</dbReference>
<dbReference type="Pfam" id="PF15411">
    <property type="entry name" value="PH_10"/>
    <property type="match status" value="1"/>
</dbReference>
<name>A0AAN6BZN5_FUSAU</name>
<dbReference type="InterPro" id="IPR036872">
    <property type="entry name" value="CH_dom_sf"/>
</dbReference>
<feature type="domain" description="GPI inositol-deacylase winged helix" evidence="4">
    <location>
        <begin position="1407"/>
        <end position="1507"/>
    </location>
</feature>
<dbReference type="InterPro" id="IPR010481">
    <property type="entry name" value="Cdc24/Scd1_N"/>
</dbReference>
<protein>
    <recommendedName>
        <fullName evidence="8">NACHT domain-containing protein</fullName>
    </recommendedName>
</protein>
<dbReference type="EMBL" id="JAAMOD010000164">
    <property type="protein sequence ID" value="KAF5237111.1"/>
    <property type="molecule type" value="Genomic_DNA"/>
</dbReference>
<evidence type="ECO:0000313" key="6">
    <source>
        <dbReference type="EMBL" id="KAF5237111.1"/>
    </source>
</evidence>
<dbReference type="Pfam" id="PF24883">
    <property type="entry name" value="NPHP3_N"/>
    <property type="match status" value="1"/>
</dbReference>
<dbReference type="Pfam" id="PF22939">
    <property type="entry name" value="WHD_GPIID"/>
    <property type="match status" value="1"/>
</dbReference>
<reference evidence="6 7" key="1">
    <citation type="submission" date="2020-02" db="EMBL/GenBank/DDBJ databases">
        <title>Identification and distribution of gene clusters putatively required for synthesis of sphingolipid metabolism inhibitors in phylogenetically diverse species of the filamentous fungus Fusarium.</title>
        <authorList>
            <person name="Kim H.-S."/>
            <person name="Busman M."/>
            <person name="Brown D.W."/>
            <person name="Divon H."/>
            <person name="Uhlig S."/>
            <person name="Proctor R.H."/>
        </authorList>
    </citation>
    <scope>NUCLEOTIDE SEQUENCE [LARGE SCALE GENOMIC DNA]</scope>
    <source>
        <strain evidence="6 7">NRRL 2903</strain>
    </source>
</reference>
<keyword evidence="7" id="KW-1185">Reference proteome</keyword>
<feature type="domain" description="Cdc24/Scd1 N-terminal" evidence="3">
    <location>
        <begin position="348"/>
        <end position="443"/>
    </location>
</feature>